<evidence type="ECO:0000313" key="2">
    <source>
        <dbReference type="Proteomes" id="UP000321595"/>
    </source>
</evidence>
<dbReference type="KEGG" id="bbae:FRD01_19335"/>
<dbReference type="EMBL" id="CP042467">
    <property type="protein sequence ID" value="QED29347.1"/>
    <property type="molecule type" value="Genomic_DNA"/>
</dbReference>
<sequence length="275" mass="31652">MEISVLLFIGIFWAMGAWYFYGKHRPKTNDPALIVPNADELVVKTITSVKKVDDYLGYPHAQISFEDETESLAMAPSEILEKVLPWSFEAKWAYDAPLGSSKAALETYLSVHTDAVFHEDDEDWQWIKDGHHFSLAVEDDWLLFTMSDFAEIPDEEPTLSFSAYDEDEYEYDSDNDFCVEGPVLPNSRRLWIEPELLEREEADSWLASYPPELLQRIANYCYYGDGEVIVTKSTVIGDFAVGYWDALLLEDVIHETQEIARRVKGLSPLQRDDLW</sequence>
<protein>
    <submittedName>
        <fullName evidence="1">Uncharacterized protein</fullName>
    </submittedName>
</protein>
<keyword evidence="2" id="KW-1185">Reference proteome</keyword>
<accession>A0A5B8XVX0</accession>
<dbReference type="AlphaFoldDB" id="A0A5B8XVX0"/>
<dbReference type="RefSeq" id="WP_146962580.1">
    <property type="nucleotide sequence ID" value="NZ_CP042467.1"/>
</dbReference>
<evidence type="ECO:0000313" key="1">
    <source>
        <dbReference type="EMBL" id="QED29347.1"/>
    </source>
</evidence>
<proteinExistence type="predicted"/>
<dbReference type="Proteomes" id="UP000321595">
    <property type="component" value="Chromosome"/>
</dbReference>
<organism evidence="1 2">
    <name type="scientific">Microvenator marinus</name>
    <dbReference type="NCBI Taxonomy" id="2600177"/>
    <lineage>
        <taxon>Bacteria</taxon>
        <taxon>Deltaproteobacteria</taxon>
        <taxon>Bradymonadales</taxon>
        <taxon>Microvenatoraceae</taxon>
        <taxon>Microvenator</taxon>
    </lineage>
</organism>
<name>A0A5B8XVX0_9DELT</name>
<reference evidence="1 2" key="1">
    <citation type="submission" date="2019-08" db="EMBL/GenBank/DDBJ databases">
        <authorList>
            <person name="Liang Q."/>
        </authorList>
    </citation>
    <scope>NUCLEOTIDE SEQUENCE [LARGE SCALE GENOMIC DNA]</scope>
    <source>
        <strain evidence="1 2">V1718</strain>
    </source>
</reference>
<gene>
    <name evidence="1" type="ORF">FRD01_19335</name>
</gene>